<feature type="domain" description="MAM" evidence="7">
    <location>
        <begin position="1738"/>
        <end position="1906"/>
    </location>
</feature>
<keyword evidence="5" id="KW-0472">Membrane</keyword>
<dbReference type="Gene3D" id="2.40.128.620">
    <property type="match status" value="2"/>
</dbReference>
<feature type="domain" description="MAM" evidence="7">
    <location>
        <begin position="2836"/>
        <end position="2997"/>
    </location>
</feature>
<dbReference type="STRING" id="6832.A0A553PBU7"/>
<dbReference type="PRINTS" id="PR00261">
    <property type="entry name" value="LDLRECEPTOR"/>
</dbReference>
<comment type="caution">
    <text evidence="2">Lacks conserved residue(s) required for the propagation of feature annotation.</text>
</comment>
<protein>
    <recommendedName>
        <fullName evidence="10">MAM domain-containing protein</fullName>
    </recommendedName>
</protein>
<feature type="compositionally biased region" description="Low complexity" evidence="4">
    <location>
        <begin position="4330"/>
        <end position="4355"/>
    </location>
</feature>
<comment type="caution">
    <text evidence="8">The sequence shown here is derived from an EMBL/GenBank/DDBJ whole genome shotgun (WGS) entry which is preliminary data.</text>
</comment>
<reference evidence="8 9" key="1">
    <citation type="journal article" date="2018" name="Nat. Ecol. Evol.">
        <title>Genomic signatures of mitonuclear coevolution across populations of Tigriopus californicus.</title>
        <authorList>
            <person name="Barreto F.S."/>
            <person name="Watson E.T."/>
            <person name="Lima T.G."/>
            <person name="Willett C.S."/>
            <person name="Edmands S."/>
            <person name="Li W."/>
            <person name="Burton R.S."/>
        </authorList>
    </citation>
    <scope>NUCLEOTIDE SEQUENCE [LARGE SCALE GENOMIC DNA]</scope>
    <source>
        <strain evidence="8 9">San Diego</strain>
    </source>
</reference>
<dbReference type="InterPro" id="IPR013320">
    <property type="entry name" value="ConA-like_dom_sf"/>
</dbReference>
<dbReference type="Pfam" id="PF00057">
    <property type="entry name" value="Ldl_recept_a"/>
    <property type="match status" value="8"/>
</dbReference>
<dbReference type="SUPFAM" id="SSF49899">
    <property type="entry name" value="Concanavalin A-like lectins/glucanases"/>
    <property type="match status" value="21"/>
</dbReference>
<organism evidence="8 9">
    <name type="scientific">Tigriopus californicus</name>
    <name type="common">Marine copepod</name>
    <dbReference type="NCBI Taxonomy" id="6832"/>
    <lineage>
        <taxon>Eukaryota</taxon>
        <taxon>Metazoa</taxon>
        <taxon>Ecdysozoa</taxon>
        <taxon>Arthropoda</taxon>
        <taxon>Crustacea</taxon>
        <taxon>Multicrustacea</taxon>
        <taxon>Hexanauplia</taxon>
        <taxon>Copepoda</taxon>
        <taxon>Harpacticoida</taxon>
        <taxon>Harpacticidae</taxon>
        <taxon>Tigriopus</taxon>
    </lineage>
</organism>
<feature type="domain" description="MAM" evidence="7">
    <location>
        <begin position="1521"/>
        <end position="1717"/>
    </location>
</feature>
<feature type="disulfide bond" evidence="3">
    <location>
        <begin position="4308"/>
        <end position="4323"/>
    </location>
</feature>
<evidence type="ECO:0000313" key="9">
    <source>
        <dbReference type="Proteomes" id="UP000318571"/>
    </source>
</evidence>
<feature type="domain" description="MAM" evidence="7">
    <location>
        <begin position="1040"/>
        <end position="1203"/>
    </location>
</feature>
<dbReference type="InterPro" id="IPR036055">
    <property type="entry name" value="LDL_receptor-like_sf"/>
</dbReference>
<feature type="domain" description="MAM" evidence="7">
    <location>
        <begin position="176"/>
        <end position="344"/>
    </location>
</feature>
<dbReference type="Gene3D" id="4.10.400.10">
    <property type="entry name" value="Low-density Lipoprotein Receptor"/>
    <property type="match status" value="10"/>
</dbReference>
<feature type="disulfide bond" evidence="3">
    <location>
        <begin position="800"/>
        <end position="815"/>
    </location>
</feature>
<feature type="domain" description="MAM" evidence="7">
    <location>
        <begin position="3890"/>
        <end position="4059"/>
    </location>
</feature>
<dbReference type="CDD" id="cd00112">
    <property type="entry name" value="LDLa"/>
    <property type="match status" value="14"/>
</dbReference>
<feature type="region of interest" description="Disordered" evidence="4">
    <location>
        <begin position="4328"/>
        <end position="4355"/>
    </location>
</feature>
<feature type="disulfide bond" evidence="3">
    <location>
        <begin position="4366"/>
        <end position="4384"/>
    </location>
</feature>
<dbReference type="PROSITE" id="PS50060">
    <property type="entry name" value="MAM_2"/>
    <property type="match status" value="21"/>
</dbReference>
<feature type="disulfide bond" evidence="3">
    <location>
        <begin position="788"/>
        <end position="806"/>
    </location>
</feature>
<feature type="domain" description="MAM" evidence="7">
    <location>
        <begin position="819"/>
        <end position="987"/>
    </location>
</feature>
<feature type="domain" description="MAM" evidence="7">
    <location>
        <begin position="3040"/>
        <end position="3207"/>
    </location>
</feature>
<dbReference type="Gene3D" id="2.60.120.200">
    <property type="match status" value="21"/>
</dbReference>
<feature type="disulfide bond" evidence="3">
    <location>
        <begin position="3011"/>
        <end position="3029"/>
    </location>
</feature>
<feature type="domain" description="MAM" evidence="7">
    <location>
        <begin position="512"/>
        <end position="678"/>
    </location>
</feature>
<dbReference type="SUPFAM" id="SSF57424">
    <property type="entry name" value="LDL receptor-like module"/>
    <property type="match status" value="11"/>
</dbReference>
<dbReference type="InterPro" id="IPR023415">
    <property type="entry name" value="LDLR_class-A_CS"/>
</dbReference>
<feature type="disulfide bond" evidence="3">
    <location>
        <begin position="4086"/>
        <end position="4101"/>
    </location>
</feature>
<evidence type="ECO:0008006" key="10">
    <source>
        <dbReference type="Google" id="ProtNLM"/>
    </source>
</evidence>
<sequence length="4575" mass="510886">MCAWHNVDSGEDQSDWLLTAGSTHTEETGPSFDHTTGSSFGYYVYIDSTLFDGNAILESSIMEVNQEHCLTLWYHMFGADVGELEVTFENYSSNSSIVAFNEFGDHADKWNKAFMEVSYEESPYSLLIRIRANTSGVAFRGDIAIDDLQMEPRSCLTPTTPMTPPSFTTASPILNLSCNFEEHTFCNFTNNGTDNLAWDLARQEQDHTTGTGYYIVMDFNQGNGEPNSQAALQSPMIPKEPNLCLSFWCKQVAAQGERFQVEASTLDFQSTWTLFERQGYQGYQWRQAQVPLAPSEWDMMESEYQLNFLAQPDPNVRKIATHGGNGRNQVLIDDILISPGECSERWECDFENSLGCGWLSHPESQIRWSRLNSFSYLGGPKLDHSLGSEFGHYMALTNEEPRPNETFVENAFLDSPDIQGGSELCVKFYYFMDCTGCELQGYADVPHDKGHLQGIGKSWHTRGQQGAFWWPGQFTANLDVSYMIRFNGTISNDEGRLALDDIRFENGQCVPTECDFQTDLCSWTQASSMTLPADHLDFSLENAITLDQDPNAPSFDHSLLSQEGRFLWLPVRSDPSLEATLLSKALWGDQNHCLSFFTWTQGKTVPGIAIQAFNLVNGSVTNEIGKLADYQGPSWVRHQFEYSVPNDHRVGLRVSGSQGSTEGLAVDDIGLIEGPCPSPPSDQADCGNGEFVPHEAVSNNDDLLSPEIRVVAAIDAEEALFIVKPPENQNRWVQVTESLGRIRSKFRLVIESETDTPEASIALDDLAFTGCGLPTKPQFGCEGNQFTCGTGACISPSKVCDLNDDCGDESDEADCKEDIQCDFEDDSPCPEFTFPESTSGFKWTIWNGMTPSGQATNGLTGPFRDHTLGLSSGKYLLAEADSRTIGDQAVFQTPVLFLENEDDVCRINFYLHMWGDEMNTFKMFLIHNNGGFMSQSWNRYEEQAQLAVKKNPFYFQLVAEIANQPNHTDIRGDIAIDDILLSVKCQRYQGEFSTTEASSTPGVECLTNEFECSPGECISLEKVCDFNQDCQSGMDEKDCGSCNFEYDQCAYGDASAVFYWERRSPSEDQGQGPPVDHTLGEEGHFMTTLQTEGELNSQATLASPKLAKLLSLCQVRFWYFVPDVEDCHPSLELSIGSNDDDTHQLMHIKEMSQGQWTQEAASLGHHDPGQKLAFKAFNGCANQSQVCPCSVSLDDLKLQSCNQDVSVFDCTFDQGDSCQWTEEQSETGGWTITNETYSDHTTSNGMMATLNLNTEVGAEAILKSPSLPPNARFCLSFWLHMYGQAPGLLRVELESDIPNDEEAVVLWERSGSQDQTWIGIQILIQSPWPSRIVFLGVGSEPGSTDVSVDDFKLSNGACPKQETCTFEIGYCDWHHANSSFSWTRDSASHALDPVPPNDHSLQTDQGHFLYLDSSESEVGASAILRSSSRKHEGKHCIKVWYFMRSIVSELSILQLDNENITELWKDNLDHGNLWRLASGTLDGNLYPDGYWIDILGLTGSNDSVLAIDDAEVIEGSCPPAGHCNFERDLCGWINNQENTFNWLRYTSSEPSSDGIFGPPLDHTYGSTEGHSLVANMNGQEAGSQAELFSDAFESTNQCISFCGDIDYSGAASRLHIQLETNKSLKHFRYHAHLAPNLTIRGAVIEKDVTLEFLNLNVTLEELESWTQLYRKIKFDPEQSPLHEAFVSLTLVLNQTPDSKSNSTFAIDDITLGKSCDEFMPTTTTTTTTTSTTPWPNLADCDFEEENDPFCQWRPLQEIDPNAEFIAWKKMNRSTPNIGTGPPADHTLNSGEGHYAAVLSYSDTEALDVHATLISPDLIPDQDQGLCFQMWYFMYGTEVKTLEVRAKDLTEVVWEASYSQGPSWKKMILHFDDVKPFTIGIRAFTGNGDQGDIAIDDIIAYAGQCQESLEFCDFEQDMCEFHVGPESESLHWRRVRADDADHESPLKDHTLNTGYGHFATTEVKQANTSVSGTLTTRSYPSGTICVDFWYFFSGASQKLEILKRASLDSDPVEPPLLIMEYLQAHFWMKQRVRLEEESDFMLTFRAILNLDQLEGQSMSLDDVAFVTDCEPSSDNGSCDFEFDTCGWSPYVWDELHWIQAFGQVHPEFGPHVDHTQSNEFGRYLYVASDPNSGYGAAIASPVFPNADKCFTVWTWQENEVTVRLDIISGLTRSGLPVGPISPTQNGIWAQVALQYDMVFPESKTVFFEIHANFRGVLAMVAIDDIVIEDGLCSDVGFTTTMNPCILECDGHCIGEGQVCDFTSDCVNGQDEANCSNDCDFEAENGDGDPCGYEGDPNGLWRWTLIHAGDEPNFGPPSDHSFRDQDNTGHYYCIVQGDDQNIDNEEASLTSATFQQAYYTCKIKFWYHMANSTDSAREYRGPESRLKLNVVHKDFESPIFHVKGDQGYQWHGVLLQVGHVEQPFKIRFQGSIADGEHLALDDVELVDCGLPPIAEDCLLENQFQCQRGSCISQDFLCNFEDDCGDWSDEDEALAHCQDYVGRCSFEDGSICDWITPSDGVDGEEEDNNSLSWTITSGLDTEMGPFQDHSTNSPKGNFLYIDTTKSKQSVIESPPIYWNKSYVTPNGGENLPCLFRMYYYFYGSDLASLEVIATTYENGPYQTLWMHDESVGLFWEYKEILLREIDGLKLRVVAKTQLDAKIGIALDDLSFSSNCRPLEKPLPPFVTEAPPTPAPCEPNQYECSDQACIMMDSVCNFAYDCSDGGDEHFCAQCDFEPPPDGWGLCGCEVQLQEIVIGQRDPGWRLEFIGLFIYDQAIVVVDNVQFTNCTQPPPEECQNGQFTCQNGGCVAQTELCDFSNDCGDGSDEAPILQECRKYVDRCSFEKDWCQYETDSESDVEIRLVSPSTTTEGEGPGEDHTLGLPEGHFLFAKGSNNVTAKARIHGQTMRPAVRSDSCVFRYWYRFDDDRSKIQLFTRDVNSGEEQPLGVQHGSEEFGWIRGKTDYLTWTHNWELVIEVVKGVGIGSEVGLDDFSFTPGCEPFHSGSACFDNEFDCGNFICIPKEQVCDFVPQCPNGVDEALCPTKCAFENNTCFWEEDSNVEMDFHWVIASANNPENGTDIHGPIQEQEGNFLFLLYRSESGLDLGTVSPKITSQGYRNAASTCQWHFWAFINGDTGSFIEAVLLDLEMKTTVPLMVFGQNDQVKSDTWAHVSIGLGRRQHKFELVLQRESNIHYDAGVAFDEFVLDRCAIPQKPSGTCDSTSFICATTEYCLSIDHVCDFVDDCGDGSDEKDCFDSPLQQNFEFSFEESIFANDPDNDFQWDILQPQVLPKGTMPSFDHTTGTQNGHYLAPKDVQQLEAKSKGSIHSVPLEANQKCTVRFYAHMLGSDIGQLTIYHRYEDGTLFEYVPDLNGEDNVNEWTFQVVKFDVQSPFQFVLQYMMLQEGKSNIAIDDISFTNDCKIYNGPWNGGGSCDGDQFTCTHSRQCIPKYDVCNFRPDCGPTDLSDEAGCPLDFCTFDDETTCGWRVHSDGSEIGWELATGAEETDSSAPKPDVDVTEGSEEGVYVWAKPSDEVSGGLQSHLYTSQFGELAPQCKLVFFYWMNGTDLGTLSVTIQNNLNQVLIWMESGNHGPLWREQIIFIGHKAFFSLSINVERGDAYGGSMAIDGISFADCRPEDPLPPGQECPRPETDFRCQNLEQCLAEELVCDFAEDCMDGSDERYDTCVGYKNRCDFEVDLCDWTNDKDDDLDWTLVKASGNPIRAGPDVDHTSMMAGGQYLFADINSPDESGGKARLSSKVFQSGRRKCMLRFFYFFPDGNDHELIIYKRFSYDENGLKEIMQIKEASSSFWNSGQVSLDDETVDENQDFQLVIEANFLTNTTVTSLALDDLSFNLECTLSHNQELPGGSSTTPKPTDCGEEGRLSCGNGQCYTEEQECNFQQDCDNNEDEKSCSYSCDFENSWCHWFESDGSATWESSTDNGDHTVGGVTHLAIQNGDPQAPAGRSAILRSTLFHDSGSKCALTFWFRTKQDGQKYPPAVKAIMKTVYGSHELFVHQHTNEEATWIQGRGEIGQAKELELMIQGSLGGGLSYVNIDDVALESCDADQEIIFCSDLEFQCLSQDQCIPRQYRCDEKFDCLDKSDESKCPNVAGDCAFDNDRWTPETCHWTQLSNDEFDWRWASQVDNGPDNGHYILDGRRSLDNFFIFAPAKNITEGYTAAIATPSFPSSNMVCFVRFWYFMHYEELLGEPDGMGRLNVYLEEMESGRMLKLFAAIGLKPKGWQYESIELGSTMEFRVVFEAIKGMNDKAIIALDDVTFTPECETGGSPTTPSPCQPEEYQCSSDNECIPLVFVCDCNPDCSMGEDEKNCDPDPNCPTTMETTQPSSSSSTQETSTTVTTPEGPLCDQEHFDCGGSTCIPSFYLCDGVSDCSNGIDEDRTFCPTQPCEPDYYFCQNANLQHPCLGINFQCNDQIDCDNGSDESVCGYCPKDYCLNEGHCSLSTRGVPVCECEDSWEGNRCQLGDEDNDVNRMSLDVIIPVVAIILVLGGGVAGYVVYRRQKTKTSSDTSERGFVNPFLRGPILEDEIGILEEDKDSKKEDSHDAPPVLDGPMSVENPMFFGQ</sequence>
<dbReference type="GO" id="GO:0016020">
    <property type="term" value="C:membrane"/>
    <property type="evidence" value="ECO:0007669"/>
    <property type="project" value="InterPro"/>
</dbReference>
<feature type="disulfide bond" evidence="3">
    <location>
        <begin position="3880"/>
        <end position="3898"/>
    </location>
</feature>
<dbReference type="PANTHER" id="PTHR23282">
    <property type="entry name" value="APICAL ENDOSOMAL GLYCOPROTEIN PRECURSOR"/>
    <property type="match status" value="1"/>
</dbReference>
<dbReference type="EMBL" id="VCGU01000005">
    <property type="protein sequence ID" value="TRY75157.1"/>
    <property type="molecule type" value="Genomic_DNA"/>
</dbReference>
<dbReference type="InterPro" id="IPR051560">
    <property type="entry name" value="MAM_domain-containing"/>
</dbReference>
<dbReference type="PROSITE" id="PS00022">
    <property type="entry name" value="EGF_1"/>
    <property type="match status" value="1"/>
</dbReference>
<proteinExistence type="predicted"/>
<evidence type="ECO:0000256" key="2">
    <source>
        <dbReference type="PROSITE-ProRule" id="PRU00076"/>
    </source>
</evidence>
<feature type="disulfide bond" evidence="3">
    <location>
        <begin position="2463"/>
        <end position="2481"/>
    </location>
</feature>
<name>A0A553PBU7_TIGCA</name>
<feature type="domain" description="MAM" evidence="7">
    <location>
        <begin position="4106"/>
        <end position="4278"/>
    </location>
</feature>
<evidence type="ECO:0000259" key="7">
    <source>
        <dbReference type="PROSITE" id="PS50060"/>
    </source>
</evidence>
<feature type="domain" description="MAM" evidence="7">
    <location>
        <begin position="1362"/>
        <end position="1519"/>
    </location>
</feature>
<dbReference type="SMART" id="SM00137">
    <property type="entry name" value="MAM"/>
    <property type="match status" value="17"/>
</dbReference>
<dbReference type="PANTHER" id="PTHR23282:SF101">
    <property type="entry name" value="MAM DOMAIN-CONTAINING PROTEIN"/>
    <property type="match status" value="1"/>
</dbReference>
<dbReference type="PROSITE" id="PS50026">
    <property type="entry name" value="EGF_3"/>
    <property type="match status" value="1"/>
</dbReference>
<feature type="compositionally biased region" description="Basic and acidic residues" evidence="4">
    <location>
        <begin position="4547"/>
        <end position="4556"/>
    </location>
</feature>
<dbReference type="PROSITE" id="PS50068">
    <property type="entry name" value="LDLRA_2"/>
    <property type="match status" value="15"/>
</dbReference>
<keyword evidence="5" id="KW-0812">Transmembrane</keyword>
<evidence type="ECO:0000256" key="3">
    <source>
        <dbReference type="PROSITE-ProRule" id="PRU00124"/>
    </source>
</evidence>
<feature type="disulfide bond" evidence="2">
    <location>
        <begin position="4464"/>
        <end position="4473"/>
    </location>
</feature>
<feature type="disulfide bond" evidence="3">
    <location>
        <begin position="3004"/>
        <end position="3016"/>
    </location>
</feature>
<dbReference type="InterPro" id="IPR002172">
    <property type="entry name" value="LDrepeatLR_classA_rpt"/>
</dbReference>
<gene>
    <name evidence="8" type="ORF">TCAL_08539</name>
</gene>
<feature type="domain" description="MAM" evidence="7">
    <location>
        <begin position="3685"/>
        <end position="3853"/>
    </location>
</feature>
<feature type="disulfide bond" evidence="3">
    <location>
        <begin position="2258"/>
        <end position="2273"/>
    </location>
</feature>
<feature type="domain" description="MAM" evidence="7">
    <location>
        <begin position="2075"/>
        <end position="2233"/>
    </location>
</feature>
<dbReference type="InterPro" id="IPR000742">
    <property type="entry name" value="EGF"/>
</dbReference>
<feature type="domain" description="MAM" evidence="7">
    <location>
        <begin position="346"/>
        <end position="511"/>
    </location>
</feature>
<dbReference type="OMA" id="WYCLADK"/>
<accession>A0A553PBU7</accession>
<dbReference type="CDD" id="cd06263">
    <property type="entry name" value="MAM"/>
    <property type="match status" value="9"/>
</dbReference>
<feature type="domain" description="MAM" evidence="7">
    <location>
        <begin position="1208"/>
        <end position="1360"/>
    </location>
</feature>
<feature type="disulfide bond" evidence="3">
    <location>
        <begin position="2700"/>
        <end position="2718"/>
    </location>
</feature>
<dbReference type="Pfam" id="PF00629">
    <property type="entry name" value="MAM"/>
    <property type="match status" value="21"/>
</dbReference>
<feature type="disulfide bond" evidence="3">
    <location>
        <begin position="2693"/>
        <end position="2705"/>
    </location>
</feature>
<feature type="disulfide bond" evidence="3">
    <location>
        <begin position="4359"/>
        <end position="4371"/>
    </location>
</feature>
<feature type="disulfide bond" evidence="3">
    <location>
        <begin position="3023"/>
        <end position="3038"/>
    </location>
</feature>
<dbReference type="InterPro" id="IPR000998">
    <property type="entry name" value="MAM_dom"/>
</dbReference>
<feature type="disulfide bond" evidence="3">
    <location>
        <begin position="3892"/>
        <end position="3907"/>
    </location>
</feature>
<feature type="transmembrane region" description="Helical" evidence="5">
    <location>
        <begin position="4489"/>
        <end position="4510"/>
    </location>
</feature>
<feature type="disulfide bond" evidence="3">
    <location>
        <begin position="2793"/>
        <end position="2805"/>
    </location>
</feature>
<feature type="disulfide bond" evidence="3">
    <location>
        <begin position="1012"/>
        <end position="1030"/>
    </location>
</feature>
<dbReference type="Proteomes" id="UP000318571">
    <property type="component" value="Chromosome 2"/>
</dbReference>
<keyword evidence="1 2" id="KW-1015">Disulfide bond</keyword>
<feature type="domain" description="MAM" evidence="7">
    <location>
        <begin position="2275"/>
        <end position="2448"/>
    </location>
</feature>
<feature type="disulfide bond" evidence="3">
    <location>
        <begin position="4423"/>
        <end position="4438"/>
    </location>
</feature>
<keyword evidence="9" id="KW-1185">Reference proteome</keyword>
<feature type="domain" description="MAM" evidence="7">
    <location>
        <begin position="1909"/>
        <end position="2070"/>
    </location>
</feature>
<keyword evidence="2" id="KW-0245">EGF-like domain</keyword>
<dbReference type="SMART" id="SM00192">
    <property type="entry name" value="LDLa"/>
    <property type="match status" value="15"/>
</dbReference>
<feature type="domain" description="MAM" evidence="7">
    <location>
        <begin position="2499"/>
        <end position="2674"/>
    </location>
</feature>
<feature type="disulfide bond" evidence="3">
    <location>
        <begin position="3235"/>
        <end position="3250"/>
    </location>
</feature>
<feature type="disulfide bond" evidence="3">
    <location>
        <begin position="1005"/>
        <end position="1017"/>
    </location>
</feature>
<feature type="region of interest" description="Disordered" evidence="4">
    <location>
        <begin position="4542"/>
        <end position="4575"/>
    </location>
</feature>
<evidence type="ECO:0000256" key="1">
    <source>
        <dbReference type="ARBA" id="ARBA00023157"/>
    </source>
</evidence>
<evidence type="ECO:0000256" key="5">
    <source>
        <dbReference type="SAM" id="Phobius"/>
    </source>
</evidence>
<evidence type="ECO:0000313" key="8">
    <source>
        <dbReference type="EMBL" id="TRY75157.1"/>
    </source>
</evidence>
<feature type="disulfide bond" evidence="3">
    <location>
        <begin position="1024"/>
        <end position="1039"/>
    </location>
</feature>
<keyword evidence="5" id="KW-1133">Transmembrane helix</keyword>
<feature type="domain" description="MAM" evidence="7">
    <location>
        <begin position="3233"/>
        <end position="3418"/>
    </location>
</feature>
<evidence type="ECO:0000256" key="4">
    <source>
        <dbReference type="SAM" id="MobiDB-lite"/>
    </source>
</evidence>
<feature type="disulfide bond" evidence="3">
    <location>
        <begin position="781"/>
        <end position="793"/>
    </location>
</feature>
<evidence type="ECO:0000259" key="6">
    <source>
        <dbReference type="PROSITE" id="PS50026"/>
    </source>
</evidence>
<dbReference type="PROSITE" id="PS01209">
    <property type="entry name" value="LDLRA_1"/>
    <property type="match status" value="6"/>
</dbReference>
<feature type="domain" description="MAM" evidence="7">
    <location>
        <begin position="1"/>
        <end position="157"/>
    </location>
</feature>
<feature type="disulfide bond" evidence="3">
    <location>
        <begin position="2712"/>
        <end position="2727"/>
    </location>
</feature>
<feature type="disulfide bond" evidence="3">
    <location>
        <begin position="2800"/>
        <end position="2818"/>
    </location>
</feature>
<feature type="domain" description="EGF-like" evidence="6">
    <location>
        <begin position="4439"/>
        <end position="4474"/>
    </location>
</feature>
<feature type="domain" description="MAM" evidence="7">
    <location>
        <begin position="3469"/>
        <end position="3631"/>
    </location>
</feature>